<comment type="function">
    <text evidence="1">Specific inhibition of calpain (calcium-dependent cysteine protease). Plays a key role in postmortem tenderization of meat and have been proposed to be involved in muscle protein degradation in living tissue.</text>
</comment>
<evidence type="ECO:0000256" key="10">
    <source>
        <dbReference type="ARBA" id="ARBA00022990"/>
    </source>
</evidence>
<dbReference type="InterPro" id="IPR026998">
    <property type="entry name" value="Calpastatin"/>
</dbReference>
<dbReference type="GO" id="GO:0010859">
    <property type="term" value="F:calcium-dependent cysteine-type endopeptidase inhibitor activity"/>
    <property type="evidence" value="ECO:0007669"/>
    <property type="project" value="TreeGrafter"/>
</dbReference>
<keyword evidence="6" id="KW-0646">Protease inhibitor</keyword>
<feature type="region of interest" description="Disordered" evidence="12">
    <location>
        <begin position="1"/>
        <end position="684"/>
    </location>
</feature>
<evidence type="ECO:0000256" key="12">
    <source>
        <dbReference type="SAM" id="MobiDB-lite"/>
    </source>
</evidence>
<dbReference type="GO" id="GO:0005737">
    <property type="term" value="C:cytoplasm"/>
    <property type="evidence" value="ECO:0007669"/>
    <property type="project" value="TreeGrafter"/>
</dbReference>
<dbReference type="PANTHER" id="PTHR10077:SF0">
    <property type="entry name" value="CALPASTATIN"/>
    <property type="match status" value="1"/>
</dbReference>
<accession>A0A7N4V572</accession>
<dbReference type="Ensembl" id="ENSSHAT00000040059.1">
    <property type="protein sequence ID" value="ENSSHAP00000039503.1"/>
    <property type="gene ID" value="ENSSHAG00000003573.2"/>
</dbReference>
<reference evidence="13" key="2">
    <citation type="submission" date="2025-08" db="UniProtKB">
        <authorList>
            <consortium name="Ensembl"/>
        </authorList>
    </citation>
    <scope>IDENTIFICATION</scope>
</reference>
<evidence type="ECO:0000256" key="2">
    <source>
        <dbReference type="ARBA" id="ARBA00009487"/>
    </source>
</evidence>
<evidence type="ECO:0000256" key="7">
    <source>
        <dbReference type="ARBA" id="ARBA00022704"/>
    </source>
</evidence>
<organism evidence="13 14">
    <name type="scientific">Sarcophilus harrisii</name>
    <name type="common">Tasmanian devil</name>
    <name type="synonym">Sarcophilus laniarius</name>
    <dbReference type="NCBI Taxonomy" id="9305"/>
    <lineage>
        <taxon>Eukaryota</taxon>
        <taxon>Metazoa</taxon>
        <taxon>Chordata</taxon>
        <taxon>Craniata</taxon>
        <taxon>Vertebrata</taxon>
        <taxon>Euteleostomi</taxon>
        <taxon>Mammalia</taxon>
        <taxon>Metatheria</taxon>
        <taxon>Dasyuromorphia</taxon>
        <taxon>Dasyuridae</taxon>
        <taxon>Sarcophilus</taxon>
    </lineage>
</organism>
<evidence type="ECO:0000256" key="5">
    <source>
        <dbReference type="ARBA" id="ARBA00022553"/>
    </source>
</evidence>
<feature type="compositionally biased region" description="Basic and acidic residues" evidence="12">
    <location>
        <begin position="311"/>
        <end position="320"/>
    </location>
</feature>
<evidence type="ECO:0000313" key="14">
    <source>
        <dbReference type="Proteomes" id="UP000007648"/>
    </source>
</evidence>
<evidence type="ECO:0000256" key="11">
    <source>
        <dbReference type="ARBA" id="ARBA00033013"/>
    </source>
</evidence>
<keyword evidence="14" id="KW-1185">Reference proteome</keyword>
<feature type="compositionally biased region" description="Basic and acidic residues" evidence="12">
    <location>
        <begin position="450"/>
        <end position="471"/>
    </location>
</feature>
<evidence type="ECO:0000256" key="6">
    <source>
        <dbReference type="ARBA" id="ARBA00022690"/>
    </source>
</evidence>
<dbReference type="Pfam" id="PF00748">
    <property type="entry name" value="Calpain_inhib"/>
    <property type="match status" value="3"/>
</dbReference>
<comment type="similarity">
    <text evidence="2">Belongs to the protease inhibitor I27 (calpastatin) family.</text>
</comment>
<dbReference type="AlphaFoldDB" id="A0A7N4V572"/>
<feature type="compositionally biased region" description="Basic and acidic residues" evidence="12">
    <location>
        <begin position="338"/>
        <end position="355"/>
    </location>
</feature>
<evidence type="ECO:0000256" key="4">
    <source>
        <dbReference type="ARBA" id="ARBA00022499"/>
    </source>
</evidence>
<keyword evidence="4" id="KW-1017">Isopeptide bond</keyword>
<evidence type="ECO:0000256" key="8">
    <source>
        <dbReference type="ARBA" id="ARBA00022737"/>
    </source>
</evidence>
<keyword evidence="8" id="KW-0677">Repeat</keyword>
<keyword evidence="5" id="KW-0597">Phosphoprotein</keyword>
<feature type="compositionally biased region" description="Basic and acidic residues" evidence="12">
    <location>
        <begin position="556"/>
        <end position="600"/>
    </location>
</feature>
<feature type="compositionally biased region" description="Basic and acidic residues" evidence="12">
    <location>
        <begin position="507"/>
        <end position="542"/>
    </location>
</feature>
<reference evidence="13" key="3">
    <citation type="submission" date="2025-09" db="UniProtKB">
        <authorList>
            <consortium name="Ensembl"/>
        </authorList>
    </citation>
    <scope>IDENTIFICATION</scope>
</reference>
<keyword evidence="7" id="KW-0789">Thiol protease inhibitor</keyword>
<reference evidence="13 14" key="1">
    <citation type="journal article" date="2011" name="Proc. Natl. Acad. Sci. U.S.A.">
        <title>Genetic diversity and population structure of the endangered marsupial Sarcophilus harrisii (Tasmanian devil).</title>
        <authorList>
            <person name="Miller W."/>
            <person name="Hayes V.M."/>
            <person name="Ratan A."/>
            <person name="Petersen D.C."/>
            <person name="Wittekindt N.E."/>
            <person name="Miller J."/>
            <person name="Walenz B."/>
            <person name="Knight J."/>
            <person name="Qi J."/>
            <person name="Zhao F."/>
            <person name="Wang Q."/>
            <person name="Bedoya-Reina O.C."/>
            <person name="Katiyar N."/>
            <person name="Tomsho L.P."/>
            <person name="Kasson L.M."/>
            <person name="Hardie R.A."/>
            <person name="Woodbridge P."/>
            <person name="Tindall E.A."/>
            <person name="Bertelsen M.F."/>
            <person name="Dixon D."/>
            <person name="Pyecroft S."/>
            <person name="Helgen K.M."/>
            <person name="Lesk A.M."/>
            <person name="Pringle T.H."/>
            <person name="Patterson N."/>
            <person name="Zhang Y."/>
            <person name="Kreiss A."/>
            <person name="Woods G.M."/>
            <person name="Jones M.E."/>
            <person name="Schuster S.C."/>
        </authorList>
    </citation>
    <scope>NUCLEOTIDE SEQUENCE [LARGE SCALE GENOMIC DNA]</scope>
</reference>
<evidence type="ECO:0000256" key="3">
    <source>
        <dbReference type="ARBA" id="ARBA00017619"/>
    </source>
</evidence>
<feature type="compositionally biased region" description="Basic and acidic residues" evidence="12">
    <location>
        <begin position="256"/>
        <end position="279"/>
    </location>
</feature>
<feature type="compositionally biased region" description="Basic and acidic residues" evidence="12">
    <location>
        <begin position="203"/>
        <end position="217"/>
    </location>
</feature>
<gene>
    <name evidence="13" type="primary">CAST</name>
</gene>
<feature type="compositionally biased region" description="Polar residues" evidence="12">
    <location>
        <begin position="297"/>
        <end position="306"/>
    </location>
</feature>
<dbReference type="PANTHER" id="PTHR10077">
    <property type="entry name" value="CALPASTATIN"/>
    <property type="match status" value="1"/>
</dbReference>
<feature type="compositionally biased region" description="Low complexity" evidence="12">
    <location>
        <begin position="67"/>
        <end position="77"/>
    </location>
</feature>
<feature type="compositionally biased region" description="Basic and acidic residues" evidence="12">
    <location>
        <begin position="40"/>
        <end position="53"/>
    </location>
</feature>
<feature type="compositionally biased region" description="Basic and acidic residues" evidence="12">
    <location>
        <begin position="374"/>
        <end position="441"/>
    </location>
</feature>
<dbReference type="GeneTree" id="ENSGT00390000002993"/>
<name>A0A7N4V572_SARHA</name>
<dbReference type="Proteomes" id="UP000007648">
    <property type="component" value="Unassembled WGS sequence"/>
</dbReference>
<evidence type="ECO:0000313" key="13">
    <source>
        <dbReference type="Ensembl" id="ENSSHAP00000039503.1"/>
    </source>
</evidence>
<keyword evidence="10" id="KW-0007">Acetylation</keyword>
<protein>
    <recommendedName>
        <fullName evidence="3">Calpastatin</fullName>
    </recommendedName>
    <alternativeName>
        <fullName evidence="11">Calpain inhibitor</fullName>
    </alternativeName>
</protein>
<evidence type="ECO:0000256" key="9">
    <source>
        <dbReference type="ARBA" id="ARBA00022843"/>
    </source>
</evidence>
<sequence>MSQPGKGKKPAASPRPKRAAAARAEEAHVYEKNSGTPSKAGEKKKSETTEGKRASHSSSDPSRRTANRTTSSTAPTSFPDSTSTLSMNPMVTKATPIKQTKGLHYHDKKRKNPQAEQIQTEEKSQSTKATEPHMKDAHKEKTKDDKMQKIPDEQLAAETKDSLFGKDTLNPSDQPTQDKPKQDKPTEGPQNKENESVSLPELVKVESSKSSEKRSLDDALDDLVDTLGGFEENKPESPKYTGPPVSDSFSSTYVEELGKREGSIPPEYRKLLESHEGASRDPPNSEKSMGEDEAIDSLSSDFTCSSAAPGKAEDKEKASGEEVLEAQSVNLIKSAVPPDEKKRRIEETASDKAVDDLCETLSYAEAEPEIDTSSFKEVDEVKSKEERLKKCGEREDTLPADYHLKPAMDKDGKPLLPKPEEKPKPMSESKLVDELSKDFESPKPQGKQPKPSDKAKKSETPVHAPVKEVVSKTRMCVVQEVPQKPAPKPEQVSDDDLEALAGNLPKNEIDPEEKKPSVDKGKCEEKKLLEKKQREKVLQKDEGPDDAYDELSQSLEPRKPDPDEKKPMEDKVKEKAKAEHRDKLGERDDTIPPEYRHLLDKNNQGNPEKSSPKESENSADDNDPIDTLSEGFDKYSQKPSSEGPQKLAKKKDEKDVSNKSAKNGGKSKTKEKSSRSKADGEKTS</sequence>
<feature type="compositionally biased region" description="Basic residues" evidence="12">
    <location>
        <begin position="101"/>
        <end position="112"/>
    </location>
</feature>
<feature type="compositionally biased region" description="Basic and acidic residues" evidence="12">
    <location>
        <begin position="120"/>
        <end position="164"/>
    </location>
</feature>
<evidence type="ECO:0000256" key="1">
    <source>
        <dbReference type="ARBA" id="ARBA00002637"/>
    </source>
</evidence>
<keyword evidence="9" id="KW-0832">Ubl conjugation</keyword>
<dbReference type="InterPro" id="IPR001259">
    <property type="entry name" value="Prot_inh_calpain"/>
</dbReference>
<proteinExistence type="inferred from homology"/>
<feature type="compositionally biased region" description="Basic and acidic residues" evidence="12">
    <location>
        <begin position="668"/>
        <end position="684"/>
    </location>
</feature>
<feature type="compositionally biased region" description="Polar residues" evidence="12">
    <location>
        <begin position="78"/>
        <end position="89"/>
    </location>
</feature>
<feature type="compositionally biased region" description="Basic and acidic residues" evidence="12">
    <location>
        <begin position="176"/>
        <end position="195"/>
    </location>
</feature>